<feature type="compositionally biased region" description="Low complexity" evidence="1">
    <location>
        <begin position="14"/>
        <end position="25"/>
    </location>
</feature>
<sequence>MTMDSMRSLNTSLPSAPANNNNNNPHQPPAPAPEPPEELLQAFKTAALSVTTLYKNSVRGQAHARHQGYQEALEDVRAFLDRERLALDTFQGAKIRHWLNERIDGTASPESDRDAFTPDYQNRRESRTEGAASTQVHPHHTTDISPPAFTFSAGGPSFSTYASKEHNGGNTEDLVMQLDGENTSASASASASAASTANTLAATSVFDPANIPASFTSSASSYSSATPPPSASAITSQSTSNFDPSQRHTRNWTRYGNNFNVANDNSNSNEITVVRMAKIGLGMVGGREGGSYND</sequence>
<gene>
    <name evidence="2" type="ORF">AAP_05502</name>
</gene>
<dbReference type="VEuPathDB" id="FungiDB:AAP_05502"/>
<dbReference type="EMBL" id="AZGZ01000032">
    <property type="protein sequence ID" value="KZZ87591.1"/>
    <property type="molecule type" value="Genomic_DNA"/>
</dbReference>
<feature type="compositionally biased region" description="Polar residues" evidence="1">
    <location>
        <begin position="1"/>
        <end position="13"/>
    </location>
</feature>
<keyword evidence="3" id="KW-1185">Reference proteome</keyword>
<proteinExistence type="predicted"/>
<evidence type="ECO:0000313" key="2">
    <source>
        <dbReference type="EMBL" id="KZZ87591.1"/>
    </source>
</evidence>
<accession>A0A167VIW8</accession>
<feature type="region of interest" description="Disordered" evidence="1">
    <location>
        <begin position="105"/>
        <end position="150"/>
    </location>
</feature>
<feature type="region of interest" description="Disordered" evidence="1">
    <location>
        <begin position="1"/>
        <end position="36"/>
    </location>
</feature>
<evidence type="ECO:0000256" key="1">
    <source>
        <dbReference type="SAM" id="MobiDB-lite"/>
    </source>
</evidence>
<reference evidence="2 3" key="1">
    <citation type="journal article" date="2016" name="Genome Biol. Evol.">
        <title>Divergent and convergent evolution of fungal pathogenicity.</title>
        <authorList>
            <person name="Shang Y."/>
            <person name="Xiao G."/>
            <person name="Zheng P."/>
            <person name="Cen K."/>
            <person name="Zhan S."/>
            <person name="Wang C."/>
        </authorList>
    </citation>
    <scope>NUCLEOTIDE SEQUENCE [LARGE SCALE GENOMIC DNA]</scope>
    <source>
        <strain evidence="2 3">ARSEF 7405</strain>
    </source>
</reference>
<name>A0A167VIW8_9EURO</name>
<feature type="compositionally biased region" description="Low complexity" evidence="1">
    <location>
        <begin position="216"/>
        <end position="240"/>
    </location>
</feature>
<feature type="region of interest" description="Disordered" evidence="1">
    <location>
        <begin position="216"/>
        <end position="251"/>
    </location>
</feature>
<feature type="compositionally biased region" description="Basic and acidic residues" evidence="1">
    <location>
        <begin position="105"/>
        <end position="128"/>
    </location>
</feature>
<evidence type="ECO:0000313" key="3">
    <source>
        <dbReference type="Proteomes" id="UP000242877"/>
    </source>
</evidence>
<dbReference type="Proteomes" id="UP000242877">
    <property type="component" value="Unassembled WGS sequence"/>
</dbReference>
<protein>
    <submittedName>
        <fullName evidence="2">Uncharacterized protein</fullName>
    </submittedName>
</protein>
<dbReference type="PANTHER" id="PTHR38645:SF1">
    <property type="entry name" value="YALI0F12243P"/>
    <property type="match status" value="1"/>
</dbReference>
<dbReference type="AlphaFoldDB" id="A0A167VIW8"/>
<comment type="caution">
    <text evidence="2">The sequence shown here is derived from an EMBL/GenBank/DDBJ whole genome shotgun (WGS) entry which is preliminary data.</text>
</comment>
<dbReference type="OrthoDB" id="21418at2759"/>
<organism evidence="2 3">
    <name type="scientific">Ascosphaera apis ARSEF 7405</name>
    <dbReference type="NCBI Taxonomy" id="392613"/>
    <lineage>
        <taxon>Eukaryota</taxon>
        <taxon>Fungi</taxon>
        <taxon>Dikarya</taxon>
        <taxon>Ascomycota</taxon>
        <taxon>Pezizomycotina</taxon>
        <taxon>Eurotiomycetes</taxon>
        <taxon>Eurotiomycetidae</taxon>
        <taxon>Onygenales</taxon>
        <taxon>Ascosphaeraceae</taxon>
        <taxon>Ascosphaera</taxon>
    </lineage>
</organism>
<dbReference type="PANTHER" id="PTHR38645">
    <property type="entry name" value="CHROMOSOME 9, WHOLE GENOME SHOTGUN SEQUENCE"/>
    <property type="match status" value="1"/>
</dbReference>